<dbReference type="VEuPathDB" id="FungiDB:HpaG800099"/>
<evidence type="ECO:0000313" key="1">
    <source>
        <dbReference type="EnsemblProtists" id="HpaP800099"/>
    </source>
</evidence>
<dbReference type="EMBL" id="JH597776">
    <property type="status" value="NOT_ANNOTATED_CDS"/>
    <property type="molecule type" value="Genomic_DNA"/>
</dbReference>
<reference evidence="2" key="1">
    <citation type="journal article" date="2010" name="Science">
        <title>Signatures of adaptation to obligate biotrophy in the Hyaloperonospora arabidopsidis genome.</title>
        <authorList>
            <person name="Baxter L."/>
            <person name="Tripathy S."/>
            <person name="Ishaque N."/>
            <person name="Boot N."/>
            <person name="Cabral A."/>
            <person name="Kemen E."/>
            <person name="Thines M."/>
            <person name="Ah-Fong A."/>
            <person name="Anderson R."/>
            <person name="Badejoko W."/>
            <person name="Bittner-Eddy P."/>
            <person name="Boore J.L."/>
            <person name="Chibucos M.C."/>
            <person name="Coates M."/>
            <person name="Dehal P."/>
            <person name="Delehaunty K."/>
            <person name="Dong S."/>
            <person name="Downton P."/>
            <person name="Dumas B."/>
            <person name="Fabro G."/>
            <person name="Fronick C."/>
            <person name="Fuerstenberg S.I."/>
            <person name="Fulton L."/>
            <person name="Gaulin E."/>
            <person name="Govers F."/>
            <person name="Hughes L."/>
            <person name="Humphray S."/>
            <person name="Jiang R.H."/>
            <person name="Judelson H."/>
            <person name="Kamoun S."/>
            <person name="Kyung K."/>
            <person name="Meijer H."/>
            <person name="Minx P."/>
            <person name="Morris P."/>
            <person name="Nelson J."/>
            <person name="Phuntumart V."/>
            <person name="Qutob D."/>
            <person name="Rehmany A."/>
            <person name="Rougon-Cardoso A."/>
            <person name="Ryden P."/>
            <person name="Torto-Alalibo T."/>
            <person name="Studholme D."/>
            <person name="Wang Y."/>
            <person name="Win J."/>
            <person name="Wood J."/>
            <person name="Clifton S.W."/>
            <person name="Rogers J."/>
            <person name="Van den Ackerveken G."/>
            <person name="Jones J.D."/>
            <person name="McDowell J.M."/>
            <person name="Beynon J."/>
            <person name="Tyler B.M."/>
        </authorList>
    </citation>
    <scope>NUCLEOTIDE SEQUENCE [LARGE SCALE GENOMIC DNA]</scope>
    <source>
        <strain evidence="2">Emoy2</strain>
    </source>
</reference>
<organism evidence="1 2">
    <name type="scientific">Hyaloperonospora arabidopsidis (strain Emoy2)</name>
    <name type="common">Downy mildew agent</name>
    <name type="synonym">Peronospora arabidopsidis</name>
    <dbReference type="NCBI Taxonomy" id="559515"/>
    <lineage>
        <taxon>Eukaryota</taxon>
        <taxon>Sar</taxon>
        <taxon>Stramenopiles</taxon>
        <taxon>Oomycota</taxon>
        <taxon>Peronosporomycetes</taxon>
        <taxon>Peronosporales</taxon>
        <taxon>Peronosporaceae</taxon>
        <taxon>Hyaloperonospora</taxon>
    </lineage>
</organism>
<dbReference type="AlphaFoldDB" id="M4B1F2"/>
<keyword evidence="2" id="KW-1185">Reference proteome</keyword>
<protein>
    <submittedName>
        <fullName evidence="1">Uncharacterized protein</fullName>
    </submittedName>
</protein>
<proteinExistence type="predicted"/>
<sequence length="67" mass="7510">MSSSPNSSACFFWNGVVLSAMEHFGCTKSRFCVQCNRVTHRRVPCVLDARDDIPLKEISNILSAYRG</sequence>
<accession>M4B1F2</accession>
<dbReference type="InParanoid" id="M4B1F2"/>
<reference evidence="1" key="2">
    <citation type="submission" date="2015-06" db="UniProtKB">
        <authorList>
            <consortium name="EnsemblProtists"/>
        </authorList>
    </citation>
    <scope>IDENTIFICATION</scope>
    <source>
        <strain evidence="1">Emoy2</strain>
    </source>
</reference>
<evidence type="ECO:0000313" key="2">
    <source>
        <dbReference type="Proteomes" id="UP000011713"/>
    </source>
</evidence>
<dbReference type="HOGENOM" id="CLU_2817875_0_0_1"/>
<dbReference type="Proteomes" id="UP000011713">
    <property type="component" value="Unassembled WGS sequence"/>
</dbReference>
<name>M4B1F2_HYAAE</name>
<dbReference type="EnsemblProtists" id="HpaT800099">
    <property type="protein sequence ID" value="HpaP800099"/>
    <property type="gene ID" value="HpaG800099"/>
</dbReference>